<evidence type="ECO:0000313" key="2">
    <source>
        <dbReference type="EMBL" id="KAF3007476.1"/>
    </source>
</evidence>
<keyword evidence="3" id="KW-1185">Reference proteome</keyword>
<dbReference type="Pfam" id="PF06985">
    <property type="entry name" value="HET"/>
    <property type="match status" value="1"/>
</dbReference>
<evidence type="ECO:0000259" key="1">
    <source>
        <dbReference type="Pfam" id="PF06985"/>
    </source>
</evidence>
<dbReference type="InterPro" id="IPR010730">
    <property type="entry name" value="HET"/>
</dbReference>
<reference evidence="2" key="1">
    <citation type="submission" date="2019-04" db="EMBL/GenBank/DDBJ databases">
        <title>Sequencing of skin fungus with MAO and IRED activity.</title>
        <authorList>
            <person name="Marsaioli A.J."/>
            <person name="Bonatto J.M.C."/>
            <person name="Reis Junior O."/>
        </authorList>
    </citation>
    <scope>NUCLEOTIDE SEQUENCE</scope>
    <source>
        <strain evidence="2">30M1</strain>
    </source>
</reference>
<dbReference type="PANTHER" id="PTHR33112:SF10">
    <property type="entry name" value="TOL"/>
    <property type="match status" value="1"/>
</dbReference>
<dbReference type="EMBL" id="SWKU01000004">
    <property type="protein sequence ID" value="KAF3007476.1"/>
    <property type="molecule type" value="Genomic_DNA"/>
</dbReference>
<gene>
    <name evidence="2" type="ORF">E8E13_004875</name>
</gene>
<evidence type="ECO:0000313" key="3">
    <source>
        <dbReference type="Proteomes" id="UP000801428"/>
    </source>
</evidence>
<proteinExistence type="predicted"/>
<sequence length="806" mass="92576">MFSRFAERLRLKEGTKSATPSETDSFSSYLDYVTEIKDPARSSSELQAYKALKCVVTDPEDGTSLHWDQASLTRWQLERAAPQCDQLCEKCLQLGTDISRILKREEQRPDTQWWEDPQDSFKTDHHNTIGRLRSAATAGCHFCALISHFKSEKVQDLFDCPDSSHYYLRVVYHQVQISRDWGKGLIEGLSRGFQVDIVTNEGEYNAAQLSAGVLNHGAYGRCEIPVTLSFSSTQCPKVLDLARRWLDKCMTTHDLCCISTTSSRPKWSPKRLIQISTSGDSIHSARLVARSTLPESKGYLTLSHRWGGANVVKLTKDSLHSFMIDMPLETLPKTFFDAILVTHHLGFEYLWIDSLCIIQDSEDDWLQESKSMGKVYRHSQCTIAAVKGQDSDSGLFAERNFLALTKCQLVGSQRGDSPVYAENELHRVTSEPLYKRGWVLQERCLSRRILEFGQKEISWKCIAGSASETRPFLSKKELGRGTHFQLNRKLEEILNPQELAEQFLGKWPHPRILAGQFKALLNDIRPTDHDPWFYGWQNLVWDYTDCQLTYVADREAAICGLINLISETLGVPFVHGMVVPYLVYDLIWCVYSPVKERIAIDAPSWSWFSVDTKVQNIYSELEMRHELRRLSGLDMAIVSVDDSVSVQRSGIPSRILRITAHMLEVRMSNPMTESIYTSYPFRLRDGRKQEKVWDDLEDLEACWDDEWDPDTTLDPTWKLMALQCLEGAEQAIWGKKTGYRLSIGLMIVAVDEGARLYKRVGSYNLRWHVGRRKHGFEFSTQYKLADSWKKRKGRRWLGERQTIWLA</sequence>
<comment type="caution">
    <text evidence="2">The sequence shown here is derived from an EMBL/GenBank/DDBJ whole genome shotgun (WGS) entry which is preliminary data.</text>
</comment>
<accession>A0A9P4TKQ7</accession>
<dbReference type="OrthoDB" id="2958217at2759"/>
<dbReference type="Proteomes" id="UP000801428">
    <property type="component" value="Unassembled WGS sequence"/>
</dbReference>
<organism evidence="2 3">
    <name type="scientific">Curvularia kusanoi</name>
    <name type="common">Cochliobolus kusanoi</name>
    <dbReference type="NCBI Taxonomy" id="90978"/>
    <lineage>
        <taxon>Eukaryota</taxon>
        <taxon>Fungi</taxon>
        <taxon>Dikarya</taxon>
        <taxon>Ascomycota</taxon>
        <taxon>Pezizomycotina</taxon>
        <taxon>Dothideomycetes</taxon>
        <taxon>Pleosporomycetidae</taxon>
        <taxon>Pleosporales</taxon>
        <taxon>Pleosporineae</taxon>
        <taxon>Pleosporaceae</taxon>
        <taxon>Curvularia</taxon>
    </lineage>
</organism>
<feature type="domain" description="Heterokaryon incompatibility" evidence="1">
    <location>
        <begin position="299"/>
        <end position="442"/>
    </location>
</feature>
<dbReference type="PANTHER" id="PTHR33112">
    <property type="entry name" value="DOMAIN PROTEIN, PUTATIVE-RELATED"/>
    <property type="match status" value="1"/>
</dbReference>
<name>A0A9P4TKQ7_CURKU</name>
<protein>
    <recommendedName>
        <fullName evidence="1">Heterokaryon incompatibility domain-containing protein</fullName>
    </recommendedName>
</protein>
<dbReference type="AlphaFoldDB" id="A0A9P4TKQ7"/>